<accession>A0A9W6GKE3</accession>
<dbReference type="GO" id="GO:0004715">
    <property type="term" value="F:non-membrane spanning protein tyrosine kinase activity"/>
    <property type="evidence" value="ECO:0007669"/>
    <property type="project" value="UniProtKB-EC"/>
</dbReference>
<name>A0A9W6GKE3_9FUSO</name>
<keyword evidence="7" id="KW-0829">Tyrosine-protein kinase</keyword>
<dbReference type="Proteomes" id="UP001144471">
    <property type="component" value="Unassembled WGS sequence"/>
</dbReference>
<comment type="caution">
    <text evidence="10">The sequence shown here is derived from an EMBL/GenBank/DDBJ whole genome shotgun (WGS) entry which is preliminary data.</text>
</comment>
<dbReference type="InterPro" id="IPR027417">
    <property type="entry name" value="P-loop_NTPase"/>
</dbReference>
<evidence type="ECO:0000313" key="11">
    <source>
        <dbReference type="Proteomes" id="UP001144471"/>
    </source>
</evidence>
<feature type="domain" description="AAA" evidence="9">
    <location>
        <begin position="38"/>
        <end position="174"/>
    </location>
</feature>
<proteinExistence type="inferred from homology"/>
<dbReference type="Gene3D" id="3.40.50.300">
    <property type="entry name" value="P-loop containing nucleotide triphosphate hydrolases"/>
    <property type="match status" value="1"/>
</dbReference>
<evidence type="ECO:0000256" key="5">
    <source>
        <dbReference type="ARBA" id="ARBA00022777"/>
    </source>
</evidence>
<dbReference type="RefSeq" id="WP_281834500.1">
    <property type="nucleotide sequence ID" value="NZ_BSDY01000005.1"/>
</dbReference>
<keyword evidence="3" id="KW-0808">Transferase</keyword>
<dbReference type="GO" id="GO:0005524">
    <property type="term" value="F:ATP binding"/>
    <property type="evidence" value="ECO:0007669"/>
    <property type="project" value="UniProtKB-KW"/>
</dbReference>
<evidence type="ECO:0000259" key="9">
    <source>
        <dbReference type="Pfam" id="PF13614"/>
    </source>
</evidence>
<dbReference type="NCBIfam" id="TIGR01007">
    <property type="entry name" value="eps_fam"/>
    <property type="match status" value="1"/>
</dbReference>
<dbReference type="PANTHER" id="PTHR32309:SF13">
    <property type="entry name" value="FERRIC ENTEROBACTIN TRANSPORT PROTEIN FEPE"/>
    <property type="match status" value="1"/>
</dbReference>
<keyword evidence="11" id="KW-1185">Reference proteome</keyword>
<dbReference type="InterPro" id="IPR050445">
    <property type="entry name" value="Bact_polysacc_biosynth/exp"/>
</dbReference>
<keyword evidence="5" id="KW-0418">Kinase</keyword>
<evidence type="ECO:0000256" key="3">
    <source>
        <dbReference type="ARBA" id="ARBA00022679"/>
    </source>
</evidence>
<protein>
    <recommendedName>
        <fullName evidence="2">non-specific protein-tyrosine kinase</fullName>
        <ecNumber evidence="2">2.7.10.2</ecNumber>
    </recommendedName>
</protein>
<evidence type="ECO:0000256" key="6">
    <source>
        <dbReference type="ARBA" id="ARBA00022840"/>
    </source>
</evidence>
<comment type="similarity">
    <text evidence="1">Belongs to the CpsD/CapB family.</text>
</comment>
<dbReference type="InterPro" id="IPR005702">
    <property type="entry name" value="Wzc-like_C"/>
</dbReference>
<dbReference type="Pfam" id="PF13614">
    <property type="entry name" value="AAA_31"/>
    <property type="match status" value="1"/>
</dbReference>
<evidence type="ECO:0000256" key="7">
    <source>
        <dbReference type="ARBA" id="ARBA00023137"/>
    </source>
</evidence>
<evidence type="ECO:0000256" key="1">
    <source>
        <dbReference type="ARBA" id="ARBA00007316"/>
    </source>
</evidence>
<organism evidence="10 11">
    <name type="scientific">Propionigenium maris DSM 9537</name>
    <dbReference type="NCBI Taxonomy" id="1123000"/>
    <lineage>
        <taxon>Bacteria</taxon>
        <taxon>Fusobacteriati</taxon>
        <taxon>Fusobacteriota</taxon>
        <taxon>Fusobacteriia</taxon>
        <taxon>Fusobacteriales</taxon>
        <taxon>Fusobacteriaceae</taxon>
        <taxon>Propionigenium</taxon>
    </lineage>
</organism>
<dbReference type="FunFam" id="3.40.50.300:FF:000527">
    <property type="entry name" value="Tyrosine-protein kinase etk"/>
    <property type="match status" value="1"/>
</dbReference>
<keyword evidence="6" id="KW-0067">ATP-binding</keyword>
<comment type="catalytic activity">
    <reaction evidence="8">
        <text>L-tyrosyl-[protein] + ATP = O-phospho-L-tyrosyl-[protein] + ADP + H(+)</text>
        <dbReference type="Rhea" id="RHEA:10596"/>
        <dbReference type="Rhea" id="RHEA-COMP:10136"/>
        <dbReference type="Rhea" id="RHEA-COMP:20101"/>
        <dbReference type="ChEBI" id="CHEBI:15378"/>
        <dbReference type="ChEBI" id="CHEBI:30616"/>
        <dbReference type="ChEBI" id="CHEBI:46858"/>
        <dbReference type="ChEBI" id="CHEBI:61978"/>
        <dbReference type="ChEBI" id="CHEBI:456216"/>
        <dbReference type="EC" id="2.7.10.2"/>
    </reaction>
</comment>
<evidence type="ECO:0000256" key="8">
    <source>
        <dbReference type="ARBA" id="ARBA00051245"/>
    </source>
</evidence>
<dbReference type="GO" id="GO:0005886">
    <property type="term" value="C:plasma membrane"/>
    <property type="evidence" value="ECO:0007669"/>
    <property type="project" value="TreeGrafter"/>
</dbReference>
<dbReference type="AlphaFoldDB" id="A0A9W6GKE3"/>
<dbReference type="PANTHER" id="PTHR32309">
    <property type="entry name" value="TYROSINE-PROTEIN KINASE"/>
    <property type="match status" value="1"/>
</dbReference>
<keyword evidence="4" id="KW-0547">Nucleotide-binding</keyword>
<reference evidence="10" key="1">
    <citation type="submission" date="2022-12" db="EMBL/GenBank/DDBJ databases">
        <title>Reference genome sequencing for broad-spectrum identification of bacterial and archaeal isolates by mass spectrometry.</title>
        <authorList>
            <person name="Sekiguchi Y."/>
            <person name="Tourlousse D.M."/>
        </authorList>
    </citation>
    <scope>NUCLEOTIDE SEQUENCE</scope>
    <source>
        <strain evidence="10">10succ1</strain>
    </source>
</reference>
<evidence type="ECO:0000256" key="4">
    <source>
        <dbReference type="ARBA" id="ARBA00022741"/>
    </source>
</evidence>
<gene>
    <name evidence="10" type="ORF">PM10SUCC1_13060</name>
</gene>
<dbReference type="CDD" id="cd05387">
    <property type="entry name" value="BY-kinase"/>
    <property type="match status" value="1"/>
</dbReference>
<dbReference type="SUPFAM" id="SSF52540">
    <property type="entry name" value="P-loop containing nucleoside triphosphate hydrolases"/>
    <property type="match status" value="1"/>
</dbReference>
<dbReference type="EMBL" id="BSDY01000005">
    <property type="protein sequence ID" value="GLI55792.1"/>
    <property type="molecule type" value="Genomic_DNA"/>
</dbReference>
<evidence type="ECO:0000256" key="2">
    <source>
        <dbReference type="ARBA" id="ARBA00011903"/>
    </source>
</evidence>
<dbReference type="EC" id="2.7.10.2" evidence="2"/>
<evidence type="ECO:0000313" key="10">
    <source>
        <dbReference type="EMBL" id="GLI55792.1"/>
    </source>
</evidence>
<dbReference type="InterPro" id="IPR025669">
    <property type="entry name" value="AAA_dom"/>
</dbReference>
<dbReference type="GO" id="GO:0042802">
    <property type="term" value="F:identical protein binding"/>
    <property type="evidence" value="ECO:0007669"/>
    <property type="project" value="UniProtKB-ARBA"/>
</dbReference>
<sequence>MGHRRIFLKEGKETHMAEALRLLRTNIHFMEPKKKRVILCTSTVPGEGKSFVTANYAMSVAISGEKVLLIDCDIRRPRAHSIFNLKVETGIADILLGKKRTEEVIFKEVEKNLDLLPSKHLNNNVTELFLGGRMKNLIENLKKDYDLILLDTPPLLATSDAAILSKYSDGVIFVCGYGMITKKELIQAKKMLSKAEANLYGIVINKIEESGYAAGNYGYYSYTHKYYDEYMSEEN</sequence>